<sequence>MVSAVILLFSLGSCQDYLDVEPEDKLSGEQMYRNVFDADAAVVGIYGKFMGLAEKYVILNEMRADLMTTTRNSSPALKELSNHNVSIANPYISPKDFYVVIQNCNDALANFDMMLAKKRFTQSQYDQRYADVACLRSWVYLQLGIHFGSVPYITEPINNLEDVKNISKYPRLPFDQLLDKLVTFTESLTYKDIYDTQSSLRITVDGYDTMKFFINKECLLGDLQLWKGNYLSAASHYKNVMESTPTSGANSYDYYRVRIPDVVNNDDLAVGYRRDYETDATSLVDSNTKGWRSIFARDRDIMWNTEWIWSLPFDSDFAPANPFIAIFSKTAGDYLAKPSQSAMDRWNSNTSRFGYPYDARGPKFTYKMVGTDPVIMKYIYKFEAAADQFKREGDWFLYRAAKLHLRYAEAANRDNQQKVAFAVLNQGLKETYTIYNPDGTIPTDVTNIQQTKLGFPYDFDARQGDAPNYRAPWHRSVGVRGRARLISVGAIGDDVITTENNIINEAALELAYEGNRWEDLVRIARRRNDPSYLANKIYDKLSKEGNAEADNVKAKLMNPANWYLPFNW</sequence>
<comment type="subcellular location">
    <subcellularLocation>
        <location evidence="1">Cell outer membrane</location>
    </subcellularLocation>
</comment>
<comment type="caution">
    <text evidence="7">The sequence shown here is derived from an EMBL/GenBank/DDBJ whole genome shotgun (WGS) entry which is preliminary data.</text>
</comment>
<dbReference type="eggNOG" id="ENOG5032RCN">
    <property type="taxonomic scope" value="Bacteria"/>
</dbReference>
<dbReference type="EMBL" id="JNCA01000018">
    <property type="protein sequence ID" value="KDN54830.1"/>
    <property type="molecule type" value="Genomic_DNA"/>
</dbReference>
<keyword evidence="8" id="KW-1185">Reference proteome</keyword>
<evidence type="ECO:0000256" key="1">
    <source>
        <dbReference type="ARBA" id="ARBA00004442"/>
    </source>
</evidence>
<dbReference type="Gene3D" id="1.25.40.390">
    <property type="match status" value="1"/>
</dbReference>
<gene>
    <name evidence="7" type="ORF">FEM21_20810</name>
</gene>
<accession>A0A066WW28</accession>
<dbReference type="STRING" id="1492738.FEM21_20810"/>
<keyword evidence="5" id="KW-0998">Cell outer membrane</keyword>
<proteinExistence type="inferred from homology"/>
<dbReference type="InterPro" id="IPR011990">
    <property type="entry name" value="TPR-like_helical_dom_sf"/>
</dbReference>
<evidence type="ECO:0000256" key="3">
    <source>
        <dbReference type="ARBA" id="ARBA00022729"/>
    </source>
</evidence>
<organism evidence="7 8">
    <name type="scientific">Flavobacterium seoulense</name>
    <dbReference type="NCBI Taxonomy" id="1492738"/>
    <lineage>
        <taxon>Bacteria</taxon>
        <taxon>Pseudomonadati</taxon>
        <taxon>Bacteroidota</taxon>
        <taxon>Flavobacteriia</taxon>
        <taxon>Flavobacteriales</taxon>
        <taxon>Flavobacteriaceae</taxon>
        <taxon>Flavobacterium</taxon>
    </lineage>
</organism>
<keyword evidence="4" id="KW-0472">Membrane</keyword>
<evidence type="ECO:0000313" key="8">
    <source>
        <dbReference type="Proteomes" id="UP000027064"/>
    </source>
</evidence>
<feature type="domain" description="RagB/SusD" evidence="6">
    <location>
        <begin position="495"/>
        <end position="565"/>
    </location>
</feature>
<dbReference type="InterPro" id="IPR012944">
    <property type="entry name" value="SusD_RagB_dom"/>
</dbReference>
<evidence type="ECO:0000313" key="7">
    <source>
        <dbReference type="EMBL" id="KDN54830.1"/>
    </source>
</evidence>
<dbReference type="PATRIC" id="fig|1492738.3.peg.2069"/>
<dbReference type="GO" id="GO:0009279">
    <property type="term" value="C:cell outer membrane"/>
    <property type="evidence" value="ECO:0007669"/>
    <property type="project" value="UniProtKB-SubCell"/>
</dbReference>
<comment type="similarity">
    <text evidence="2">Belongs to the SusD family.</text>
</comment>
<dbReference type="AlphaFoldDB" id="A0A066WW28"/>
<protein>
    <submittedName>
        <fullName evidence="7">RagB/SusD family protein</fullName>
    </submittedName>
</protein>
<dbReference type="Proteomes" id="UP000027064">
    <property type="component" value="Unassembled WGS sequence"/>
</dbReference>
<evidence type="ECO:0000259" key="6">
    <source>
        <dbReference type="Pfam" id="PF07980"/>
    </source>
</evidence>
<keyword evidence="3" id="KW-0732">Signal</keyword>
<evidence type="ECO:0000256" key="5">
    <source>
        <dbReference type="ARBA" id="ARBA00023237"/>
    </source>
</evidence>
<evidence type="ECO:0000256" key="2">
    <source>
        <dbReference type="ARBA" id="ARBA00006275"/>
    </source>
</evidence>
<evidence type="ECO:0000256" key="4">
    <source>
        <dbReference type="ARBA" id="ARBA00023136"/>
    </source>
</evidence>
<dbReference type="SUPFAM" id="SSF48452">
    <property type="entry name" value="TPR-like"/>
    <property type="match status" value="1"/>
</dbReference>
<reference evidence="7 8" key="1">
    <citation type="submission" date="2014-05" db="EMBL/GenBank/DDBJ databases">
        <title>Genome Sequence of Flavobacterium sp. EM1321.</title>
        <authorList>
            <person name="Shin S.-K."/>
            <person name="Yi H."/>
        </authorList>
    </citation>
    <scope>NUCLEOTIDE SEQUENCE [LARGE SCALE GENOMIC DNA]</scope>
    <source>
        <strain evidence="7 8">EM1321</strain>
    </source>
</reference>
<name>A0A066WW28_9FLAO</name>
<dbReference type="Pfam" id="PF07980">
    <property type="entry name" value="SusD_RagB"/>
    <property type="match status" value="1"/>
</dbReference>